<feature type="non-terminal residue" evidence="1">
    <location>
        <position position="1"/>
    </location>
</feature>
<proteinExistence type="predicted"/>
<gene>
    <name evidence="1" type="ORF">S03H2_36384</name>
</gene>
<protein>
    <submittedName>
        <fullName evidence="1">Uncharacterized protein</fullName>
    </submittedName>
</protein>
<sequence length="39" mass="4402">LQPRGHAVMFLALDEPLGEQQRQEILAIPDIYTAKVVKL</sequence>
<name>X1HNP0_9ZZZZ</name>
<dbReference type="EMBL" id="BARU01022317">
    <property type="protein sequence ID" value="GAH55449.1"/>
    <property type="molecule type" value="Genomic_DNA"/>
</dbReference>
<reference evidence="1" key="1">
    <citation type="journal article" date="2014" name="Front. Microbiol.">
        <title>High frequency of phylogenetically diverse reductive dehalogenase-homologous genes in deep subseafloor sedimentary metagenomes.</title>
        <authorList>
            <person name="Kawai M."/>
            <person name="Futagami T."/>
            <person name="Toyoda A."/>
            <person name="Takaki Y."/>
            <person name="Nishi S."/>
            <person name="Hori S."/>
            <person name="Arai W."/>
            <person name="Tsubouchi T."/>
            <person name="Morono Y."/>
            <person name="Uchiyama I."/>
            <person name="Ito T."/>
            <person name="Fujiyama A."/>
            <person name="Inagaki F."/>
            <person name="Takami H."/>
        </authorList>
    </citation>
    <scope>NUCLEOTIDE SEQUENCE</scope>
    <source>
        <strain evidence="1">Expedition CK06-06</strain>
    </source>
</reference>
<accession>X1HNP0</accession>
<dbReference type="AlphaFoldDB" id="X1HNP0"/>
<evidence type="ECO:0000313" key="1">
    <source>
        <dbReference type="EMBL" id="GAH55449.1"/>
    </source>
</evidence>
<comment type="caution">
    <text evidence="1">The sequence shown here is derived from an EMBL/GenBank/DDBJ whole genome shotgun (WGS) entry which is preliminary data.</text>
</comment>
<organism evidence="1">
    <name type="scientific">marine sediment metagenome</name>
    <dbReference type="NCBI Taxonomy" id="412755"/>
    <lineage>
        <taxon>unclassified sequences</taxon>
        <taxon>metagenomes</taxon>
        <taxon>ecological metagenomes</taxon>
    </lineage>
</organism>